<sequence>MATHQARLGYIRDSVAEFREGKTSLRRLVDDIEFTVQSLDPGPVRDDLRPLAGTLEEIYAVALDRGELDDLPATTVTTLDEVLSTIATAIEPGPSS</sequence>
<keyword evidence="2" id="KW-1185">Reference proteome</keyword>
<name>A0ABV3DWQ5_9ACTN</name>
<evidence type="ECO:0000313" key="2">
    <source>
        <dbReference type="Proteomes" id="UP001551482"/>
    </source>
</evidence>
<dbReference type="EMBL" id="JBEZFP010000262">
    <property type="protein sequence ID" value="MEU8140189.1"/>
    <property type="molecule type" value="Genomic_DNA"/>
</dbReference>
<proteinExistence type="predicted"/>
<dbReference type="RefSeq" id="WP_358365113.1">
    <property type="nucleotide sequence ID" value="NZ_JBEZFP010000262.1"/>
</dbReference>
<organism evidence="1 2">
    <name type="scientific">Streptodolium elevatio</name>
    <dbReference type="NCBI Taxonomy" id="3157996"/>
    <lineage>
        <taxon>Bacteria</taxon>
        <taxon>Bacillati</taxon>
        <taxon>Actinomycetota</taxon>
        <taxon>Actinomycetes</taxon>
        <taxon>Kitasatosporales</taxon>
        <taxon>Streptomycetaceae</taxon>
        <taxon>Streptodolium</taxon>
    </lineage>
</organism>
<evidence type="ECO:0000313" key="1">
    <source>
        <dbReference type="EMBL" id="MEU8140189.1"/>
    </source>
</evidence>
<accession>A0ABV3DWQ5</accession>
<dbReference type="Proteomes" id="UP001551482">
    <property type="component" value="Unassembled WGS sequence"/>
</dbReference>
<gene>
    <name evidence="1" type="ORF">AB0C36_42740</name>
</gene>
<reference evidence="1 2" key="1">
    <citation type="submission" date="2024-06" db="EMBL/GenBank/DDBJ databases">
        <title>The Natural Products Discovery Center: Release of the First 8490 Sequenced Strains for Exploring Actinobacteria Biosynthetic Diversity.</title>
        <authorList>
            <person name="Kalkreuter E."/>
            <person name="Kautsar S.A."/>
            <person name="Yang D."/>
            <person name="Bader C.D."/>
            <person name="Teijaro C.N."/>
            <person name="Fluegel L."/>
            <person name="Davis C.M."/>
            <person name="Simpson J.R."/>
            <person name="Lauterbach L."/>
            <person name="Steele A.D."/>
            <person name="Gui C."/>
            <person name="Meng S."/>
            <person name="Li G."/>
            <person name="Viehrig K."/>
            <person name="Ye F."/>
            <person name="Su P."/>
            <person name="Kiefer A.F."/>
            <person name="Nichols A."/>
            <person name="Cepeda A.J."/>
            <person name="Yan W."/>
            <person name="Fan B."/>
            <person name="Jiang Y."/>
            <person name="Adhikari A."/>
            <person name="Zheng C.-J."/>
            <person name="Schuster L."/>
            <person name="Cowan T.M."/>
            <person name="Smanski M.J."/>
            <person name="Chevrette M.G."/>
            <person name="De Carvalho L.P.S."/>
            <person name="Shen B."/>
        </authorList>
    </citation>
    <scope>NUCLEOTIDE SEQUENCE [LARGE SCALE GENOMIC DNA]</scope>
    <source>
        <strain evidence="1 2">NPDC048946</strain>
    </source>
</reference>
<protein>
    <submittedName>
        <fullName evidence="1">Uncharacterized protein</fullName>
    </submittedName>
</protein>
<comment type="caution">
    <text evidence="1">The sequence shown here is derived from an EMBL/GenBank/DDBJ whole genome shotgun (WGS) entry which is preliminary data.</text>
</comment>